<dbReference type="OrthoDB" id="1434917at2"/>
<protein>
    <submittedName>
        <fullName evidence="2">DinB superfamily protein</fullName>
    </submittedName>
</protein>
<evidence type="ECO:0000259" key="1">
    <source>
        <dbReference type="Pfam" id="PF12867"/>
    </source>
</evidence>
<proteinExistence type="predicted"/>
<gene>
    <name evidence="2" type="ORF">SAMN05661099_1134</name>
</gene>
<organism evidence="2 3">
    <name type="scientific">Daejeonella lutea</name>
    <dbReference type="NCBI Taxonomy" id="572036"/>
    <lineage>
        <taxon>Bacteria</taxon>
        <taxon>Pseudomonadati</taxon>
        <taxon>Bacteroidota</taxon>
        <taxon>Sphingobacteriia</taxon>
        <taxon>Sphingobacteriales</taxon>
        <taxon>Sphingobacteriaceae</taxon>
        <taxon>Daejeonella</taxon>
    </lineage>
</organism>
<dbReference type="AlphaFoldDB" id="A0A1T5AYJ2"/>
<dbReference type="InterPro" id="IPR024775">
    <property type="entry name" value="DinB-like"/>
</dbReference>
<sequence length="171" mass="19916">MDFKKWAEVLTNTPKTLSSLFHNLSDEWINANEGENTWNAKEVLAHLIVCEETNWLPRAKIILAGDEQQVFTPINMEAHFQLAENNPVRHLLEQFNDLRSYSIRYLKDCKLREEDLSKTALHPVMGAVTLRQILATWVAHDMTHISQIARIIAKQNKDYVGSFERYLRILK</sequence>
<dbReference type="Pfam" id="PF12867">
    <property type="entry name" value="DinB_2"/>
    <property type="match status" value="1"/>
</dbReference>
<dbReference type="Gene3D" id="1.20.120.450">
    <property type="entry name" value="dinb family like domain"/>
    <property type="match status" value="1"/>
</dbReference>
<reference evidence="3" key="1">
    <citation type="submission" date="2017-02" db="EMBL/GenBank/DDBJ databases">
        <authorList>
            <person name="Varghese N."/>
            <person name="Submissions S."/>
        </authorList>
    </citation>
    <scope>NUCLEOTIDE SEQUENCE [LARGE SCALE GENOMIC DNA]</scope>
    <source>
        <strain evidence="3">DSM 22385</strain>
    </source>
</reference>
<keyword evidence="3" id="KW-1185">Reference proteome</keyword>
<dbReference type="Proteomes" id="UP000189981">
    <property type="component" value="Unassembled WGS sequence"/>
</dbReference>
<dbReference type="STRING" id="572036.SAMN05661099_1134"/>
<dbReference type="InterPro" id="IPR034660">
    <property type="entry name" value="DinB/YfiT-like"/>
</dbReference>
<evidence type="ECO:0000313" key="3">
    <source>
        <dbReference type="Proteomes" id="UP000189981"/>
    </source>
</evidence>
<accession>A0A1T5AYJ2</accession>
<dbReference type="SUPFAM" id="SSF109854">
    <property type="entry name" value="DinB/YfiT-like putative metalloenzymes"/>
    <property type="match status" value="1"/>
</dbReference>
<name>A0A1T5AYJ2_9SPHI</name>
<evidence type="ECO:0000313" key="2">
    <source>
        <dbReference type="EMBL" id="SKB40055.1"/>
    </source>
</evidence>
<dbReference type="RefSeq" id="WP_079701644.1">
    <property type="nucleotide sequence ID" value="NZ_FUYR01000001.1"/>
</dbReference>
<feature type="domain" description="DinB-like" evidence="1">
    <location>
        <begin position="11"/>
        <end position="148"/>
    </location>
</feature>
<dbReference type="EMBL" id="FUYR01000001">
    <property type="protein sequence ID" value="SKB40055.1"/>
    <property type="molecule type" value="Genomic_DNA"/>
</dbReference>